<protein>
    <submittedName>
        <fullName evidence="3">Membrane protein</fullName>
    </submittedName>
</protein>
<evidence type="ECO:0000259" key="2">
    <source>
        <dbReference type="Pfam" id="PF04982"/>
    </source>
</evidence>
<keyword evidence="1" id="KW-0472">Membrane</keyword>
<dbReference type="PANTHER" id="PTHR33741">
    <property type="entry name" value="TRANSMEMBRANE PROTEIN DDB_G0269096-RELATED"/>
    <property type="match status" value="1"/>
</dbReference>
<evidence type="ECO:0000313" key="3">
    <source>
        <dbReference type="EMBL" id="GGH90847.1"/>
    </source>
</evidence>
<keyword evidence="1" id="KW-0812">Transmembrane</keyword>
<keyword evidence="4" id="KW-1185">Reference proteome</keyword>
<proteinExistence type="predicted"/>
<accession>A0ABQ2AHX9</accession>
<feature type="transmembrane region" description="Helical" evidence="1">
    <location>
        <begin position="144"/>
        <end position="168"/>
    </location>
</feature>
<gene>
    <name evidence="3" type="ORF">GCM10011495_37630</name>
</gene>
<evidence type="ECO:0000313" key="4">
    <source>
        <dbReference type="Proteomes" id="UP000637774"/>
    </source>
</evidence>
<dbReference type="PANTHER" id="PTHR33741:SF5">
    <property type="entry name" value="TRANSMEMBRANE PROTEIN DDB_G0269096-RELATED"/>
    <property type="match status" value="1"/>
</dbReference>
<dbReference type="Pfam" id="PF04982">
    <property type="entry name" value="TM_HPP"/>
    <property type="match status" value="1"/>
</dbReference>
<dbReference type="InterPro" id="IPR007065">
    <property type="entry name" value="HPP"/>
</dbReference>
<sequence>MRTKLRRHARWLKAAVRQETRFDYQEHFWTFLGAFAGIALIGLLNRARLPADAPLLIGSFGASAVLVYGAVNSPLAQPRNLLGGHVLGAFVGVTLHRWLPQEPWLAAALAVALSIVAMQITQTLHPPGGATALIAVVGSPKLQALGYGYVLMPVLAGALVLLLVALCVNNATATRRYPTHRHWYRVWKRRYPS</sequence>
<organism evidence="3 4">
    <name type="scientific">Hymenobacter frigidus</name>
    <dbReference type="NCBI Taxonomy" id="1524095"/>
    <lineage>
        <taxon>Bacteria</taxon>
        <taxon>Pseudomonadati</taxon>
        <taxon>Bacteroidota</taxon>
        <taxon>Cytophagia</taxon>
        <taxon>Cytophagales</taxon>
        <taxon>Hymenobacteraceae</taxon>
        <taxon>Hymenobacter</taxon>
    </lineage>
</organism>
<dbReference type="RefSeq" id="WP_188563636.1">
    <property type="nucleotide sequence ID" value="NZ_BMGY01000059.1"/>
</dbReference>
<feature type="transmembrane region" description="Helical" evidence="1">
    <location>
        <begin position="53"/>
        <end position="71"/>
    </location>
</feature>
<dbReference type="Proteomes" id="UP000637774">
    <property type="component" value="Unassembled WGS sequence"/>
</dbReference>
<feature type="transmembrane region" description="Helical" evidence="1">
    <location>
        <begin position="104"/>
        <end position="124"/>
    </location>
</feature>
<reference evidence="4" key="1">
    <citation type="journal article" date="2019" name="Int. J. Syst. Evol. Microbiol.">
        <title>The Global Catalogue of Microorganisms (GCM) 10K type strain sequencing project: providing services to taxonomists for standard genome sequencing and annotation.</title>
        <authorList>
            <consortium name="The Broad Institute Genomics Platform"/>
            <consortium name="The Broad Institute Genome Sequencing Center for Infectious Disease"/>
            <person name="Wu L."/>
            <person name="Ma J."/>
        </authorList>
    </citation>
    <scope>NUCLEOTIDE SEQUENCE [LARGE SCALE GENOMIC DNA]</scope>
    <source>
        <strain evidence="4">CGMCC 1.14966</strain>
    </source>
</reference>
<feature type="domain" description="HPP transmembrane region" evidence="2">
    <location>
        <begin position="21"/>
        <end position="178"/>
    </location>
</feature>
<keyword evidence="1" id="KW-1133">Transmembrane helix</keyword>
<comment type="caution">
    <text evidence="3">The sequence shown here is derived from an EMBL/GenBank/DDBJ whole genome shotgun (WGS) entry which is preliminary data.</text>
</comment>
<dbReference type="InterPro" id="IPR058581">
    <property type="entry name" value="TM_HPP"/>
</dbReference>
<evidence type="ECO:0000256" key="1">
    <source>
        <dbReference type="SAM" id="Phobius"/>
    </source>
</evidence>
<name>A0ABQ2AHX9_9BACT</name>
<feature type="transmembrane region" description="Helical" evidence="1">
    <location>
        <begin position="28"/>
        <end position="47"/>
    </location>
</feature>
<dbReference type="EMBL" id="BMGY01000059">
    <property type="protein sequence ID" value="GGH90847.1"/>
    <property type="molecule type" value="Genomic_DNA"/>
</dbReference>